<proteinExistence type="predicted"/>
<evidence type="ECO:0000313" key="3">
    <source>
        <dbReference type="Proteomes" id="UP000178603"/>
    </source>
</evidence>
<comment type="caution">
    <text evidence="2">The sequence shown here is derived from an EMBL/GenBank/DDBJ whole genome shotgun (WGS) entry which is preliminary data.</text>
</comment>
<keyword evidence="1" id="KW-0472">Membrane</keyword>
<keyword evidence="1" id="KW-1133">Transmembrane helix</keyword>
<reference evidence="2 3" key="1">
    <citation type="journal article" date="2016" name="Nat. Commun.">
        <title>Thousands of microbial genomes shed light on interconnected biogeochemical processes in an aquifer system.</title>
        <authorList>
            <person name="Anantharaman K."/>
            <person name="Brown C.T."/>
            <person name="Hug L.A."/>
            <person name="Sharon I."/>
            <person name="Castelle C.J."/>
            <person name="Probst A.J."/>
            <person name="Thomas B.C."/>
            <person name="Singh A."/>
            <person name="Wilkins M.J."/>
            <person name="Karaoz U."/>
            <person name="Brodie E.L."/>
            <person name="Williams K.H."/>
            <person name="Hubbard S.S."/>
            <person name="Banfield J.F."/>
        </authorList>
    </citation>
    <scope>NUCLEOTIDE SEQUENCE [LARGE SCALE GENOMIC DNA]</scope>
</reference>
<name>A0A1F8ASD1_9BACT</name>
<accession>A0A1F8ASD1</accession>
<sequence>MNYTKTPMMETFLFYVISRFLNWRNYAFVGYQLLFLLITQKFPHGPSYRLIFTTRPERVAAQMNAGLSIYCRFNNNPFNRDIKNSWRFAHMISISKVSPFY</sequence>
<keyword evidence="1" id="KW-0812">Transmembrane</keyword>
<protein>
    <submittedName>
        <fullName evidence="2">Uncharacterized protein</fullName>
    </submittedName>
</protein>
<dbReference type="Proteomes" id="UP000178603">
    <property type="component" value="Unassembled WGS sequence"/>
</dbReference>
<gene>
    <name evidence="2" type="ORF">A3E44_02465</name>
</gene>
<evidence type="ECO:0000313" key="2">
    <source>
        <dbReference type="EMBL" id="OGM54666.1"/>
    </source>
</evidence>
<dbReference type="EMBL" id="MGGW01000011">
    <property type="protein sequence ID" value="OGM54666.1"/>
    <property type="molecule type" value="Genomic_DNA"/>
</dbReference>
<evidence type="ECO:0000256" key="1">
    <source>
        <dbReference type="SAM" id="Phobius"/>
    </source>
</evidence>
<feature type="transmembrane region" description="Helical" evidence="1">
    <location>
        <begin position="20"/>
        <end position="39"/>
    </location>
</feature>
<organism evidence="2 3">
    <name type="scientific">Candidatus Woesebacteria bacterium RIFCSPHIGHO2_12_FULL_41_24</name>
    <dbReference type="NCBI Taxonomy" id="1802510"/>
    <lineage>
        <taxon>Bacteria</taxon>
        <taxon>Candidatus Woeseibacteriota</taxon>
    </lineage>
</organism>
<dbReference type="AlphaFoldDB" id="A0A1F8ASD1"/>